<evidence type="ECO:0000256" key="1">
    <source>
        <dbReference type="ARBA" id="ARBA00001913"/>
    </source>
</evidence>
<keyword evidence="6" id="KW-0732">Signal</keyword>
<comment type="subunit">
    <text evidence="2">Monomer.</text>
</comment>
<evidence type="ECO:0000313" key="11">
    <source>
        <dbReference type="Proteomes" id="UP000290545"/>
    </source>
</evidence>
<dbReference type="RefSeq" id="WP_129002309.1">
    <property type="nucleotide sequence ID" value="NZ_SDHZ01000001.1"/>
</dbReference>
<dbReference type="PANTHER" id="PTHR35803:SF2">
    <property type="entry name" value="RETAINING ALPHA-GALACTOSIDASE"/>
    <property type="match status" value="1"/>
</dbReference>
<keyword evidence="5" id="KW-0326">Glycosidase</keyword>
<sequence>MVQLKRSIVCFAMMVGAAMYTCLQAQVITSPGKTLTVKLSSAADGTVTYTVLAKKDTILLPSALGLVTSGTDLYKELVFTGASKTKPVNENYRLLYGKKQQVHYNANQCVFHYRNKQGKPIDIVFNVSDDAVAFQYLLPGENAANTVVTEEKTDFRFKQGVRSWLQPMQVAKTGWERSNPAYEEYYEQEVPVEKVADNTVGWVYPALFKNGNNWVAITEAGMKGNYCGTKLLTAGNGKFTTGFPDKREVVLGGGLLPVIDNNFTTPWKVIAVGSLKNIMESTAGTDLAAAQSLNDVSYIKPGKASWSWINSKDDYIIFKEQKKYIDFAAGMNWQYCLIDADWDRKIGYDSIQILADYAKSKNVGLLLWYNSAGDWNTVKYTPRNLLLTHESRMKEFHRIQAMGIKGVKIDFFGGDGQSVMQYYIDILNDAAACQLMVNFHGATLPRGWARTYPNLMTTEAVRGFENVTFNQHEADKQAVMCATVPFARNLFDPMDYTPMNLYKLSGNLVRRTSGGFELALSVLFLSGIQHFAESPEGMQHIPENVRSFLRNLPVSWEQVKFMEGYPGQYVALARKAGNKWYVAGINAAATPRKLTLNTAALGSKFSLLKDGDKPASFDETKGSTSAAQVLEIAPGSGFVMVIE</sequence>
<dbReference type="InterPro" id="IPR014718">
    <property type="entry name" value="GH-type_carb-bd"/>
</dbReference>
<evidence type="ECO:0000256" key="2">
    <source>
        <dbReference type="ARBA" id="ARBA00011245"/>
    </source>
</evidence>
<evidence type="ECO:0000259" key="9">
    <source>
        <dbReference type="Pfam" id="PF14509"/>
    </source>
</evidence>
<dbReference type="InterPro" id="IPR052720">
    <property type="entry name" value="Glycosyl_hydrolase_97"/>
</dbReference>
<feature type="signal peptide" evidence="6">
    <location>
        <begin position="1"/>
        <end position="25"/>
    </location>
</feature>
<dbReference type="Gene3D" id="3.20.20.70">
    <property type="entry name" value="Aldolase class I"/>
    <property type="match status" value="1"/>
</dbReference>
<keyword evidence="11" id="KW-1185">Reference proteome</keyword>
<dbReference type="Gene3D" id="2.70.98.10">
    <property type="match status" value="1"/>
</dbReference>
<protein>
    <submittedName>
        <fullName evidence="10">Glycoside hydrolase family 97 protein</fullName>
    </submittedName>
</protein>
<dbReference type="InterPro" id="IPR013780">
    <property type="entry name" value="Glyco_hydro_b"/>
</dbReference>
<comment type="caution">
    <text evidence="10">The sequence shown here is derived from an EMBL/GenBank/DDBJ whole genome shotgun (WGS) entry which is preliminary data.</text>
</comment>
<keyword evidence="4" id="KW-0106">Calcium</keyword>
<dbReference type="InterPro" id="IPR029486">
    <property type="entry name" value="GH97_N"/>
</dbReference>
<reference evidence="10 11" key="1">
    <citation type="submission" date="2019-01" db="EMBL/GenBank/DDBJ databases">
        <title>Filimonas sp. strain TTM-71.</title>
        <authorList>
            <person name="Chen W.-M."/>
        </authorList>
    </citation>
    <scope>NUCLEOTIDE SEQUENCE [LARGE SCALE GENOMIC DNA]</scope>
    <source>
        <strain evidence="10 11">TTM-71</strain>
    </source>
</reference>
<comment type="cofactor">
    <cofactor evidence="1">
        <name>Ca(2+)</name>
        <dbReference type="ChEBI" id="CHEBI:29108"/>
    </cofactor>
</comment>
<dbReference type="InterPro" id="IPR013785">
    <property type="entry name" value="Aldolase_TIM"/>
</dbReference>
<dbReference type="PANTHER" id="PTHR35803">
    <property type="entry name" value="GLUCAN 1,4-ALPHA-GLUCOSIDASE SUSB-RELATED"/>
    <property type="match status" value="1"/>
</dbReference>
<evidence type="ECO:0000256" key="5">
    <source>
        <dbReference type="ARBA" id="ARBA00023295"/>
    </source>
</evidence>
<dbReference type="AlphaFoldDB" id="A0A4Q1DB90"/>
<dbReference type="InterPro" id="IPR019563">
    <property type="entry name" value="GH97_catalytic"/>
</dbReference>
<dbReference type="GO" id="GO:0030246">
    <property type="term" value="F:carbohydrate binding"/>
    <property type="evidence" value="ECO:0007669"/>
    <property type="project" value="InterPro"/>
</dbReference>
<evidence type="ECO:0000256" key="4">
    <source>
        <dbReference type="ARBA" id="ARBA00022837"/>
    </source>
</evidence>
<evidence type="ECO:0000256" key="6">
    <source>
        <dbReference type="SAM" id="SignalP"/>
    </source>
</evidence>
<gene>
    <name evidence="10" type="ORF">ESB13_07065</name>
</gene>
<proteinExistence type="predicted"/>
<organism evidence="10 11">
    <name type="scientific">Filimonas effusa</name>
    <dbReference type="NCBI Taxonomy" id="2508721"/>
    <lineage>
        <taxon>Bacteria</taxon>
        <taxon>Pseudomonadati</taxon>
        <taxon>Bacteroidota</taxon>
        <taxon>Chitinophagia</taxon>
        <taxon>Chitinophagales</taxon>
        <taxon>Chitinophagaceae</taxon>
        <taxon>Filimonas</taxon>
    </lineage>
</organism>
<name>A0A4Q1DB90_9BACT</name>
<feature type="domain" description="Glycosyl-hydrolase 97 catalytic" evidence="7">
    <location>
        <begin position="318"/>
        <end position="461"/>
    </location>
</feature>
<feature type="domain" description="Glycosyl-hydrolase 97 C-terminal oligomerisation" evidence="9">
    <location>
        <begin position="555"/>
        <end position="642"/>
    </location>
</feature>
<dbReference type="InterPro" id="IPR017853">
    <property type="entry name" value="GH"/>
</dbReference>
<evidence type="ECO:0000259" key="8">
    <source>
        <dbReference type="Pfam" id="PF14508"/>
    </source>
</evidence>
<dbReference type="InterPro" id="IPR029483">
    <property type="entry name" value="GH97_C"/>
</dbReference>
<dbReference type="Pfam" id="PF14509">
    <property type="entry name" value="GH97_C"/>
    <property type="match status" value="1"/>
</dbReference>
<evidence type="ECO:0000256" key="3">
    <source>
        <dbReference type="ARBA" id="ARBA00022801"/>
    </source>
</evidence>
<feature type="domain" description="Glycosyl-hydrolase 97 N-terminal" evidence="8">
    <location>
        <begin position="28"/>
        <end position="288"/>
    </location>
</feature>
<feature type="chain" id="PRO_5020435796" evidence="6">
    <location>
        <begin position="26"/>
        <end position="643"/>
    </location>
</feature>
<dbReference type="Pfam" id="PF14508">
    <property type="entry name" value="GH97_N"/>
    <property type="match status" value="1"/>
</dbReference>
<keyword evidence="3 10" id="KW-0378">Hydrolase</keyword>
<accession>A0A4Q1DB90</accession>
<dbReference type="Gene3D" id="2.60.40.1180">
    <property type="entry name" value="Golgi alpha-mannosidase II"/>
    <property type="match status" value="1"/>
</dbReference>
<dbReference type="GO" id="GO:0016798">
    <property type="term" value="F:hydrolase activity, acting on glycosyl bonds"/>
    <property type="evidence" value="ECO:0007669"/>
    <property type="project" value="UniProtKB-KW"/>
</dbReference>
<dbReference type="EMBL" id="SDHZ01000001">
    <property type="protein sequence ID" value="RXK86560.1"/>
    <property type="molecule type" value="Genomic_DNA"/>
</dbReference>
<dbReference type="Pfam" id="PF10566">
    <property type="entry name" value="Glyco_hydro_97"/>
    <property type="match status" value="1"/>
</dbReference>
<dbReference type="Proteomes" id="UP000290545">
    <property type="component" value="Unassembled WGS sequence"/>
</dbReference>
<evidence type="ECO:0000313" key="10">
    <source>
        <dbReference type="EMBL" id="RXK86560.1"/>
    </source>
</evidence>
<dbReference type="SUPFAM" id="SSF51445">
    <property type="entry name" value="(Trans)glycosidases"/>
    <property type="match status" value="1"/>
</dbReference>
<evidence type="ECO:0000259" key="7">
    <source>
        <dbReference type="Pfam" id="PF10566"/>
    </source>
</evidence>
<dbReference type="OrthoDB" id="57532at2"/>